<dbReference type="PANTHER" id="PTHR43133">
    <property type="entry name" value="RNA POLYMERASE ECF-TYPE SIGMA FACTO"/>
    <property type="match status" value="1"/>
</dbReference>
<dbReference type="PANTHER" id="PTHR43133:SF51">
    <property type="entry name" value="RNA POLYMERASE SIGMA FACTOR"/>
    <property type="match status" value="1"/>
</dbReference>
<organism evidence="7 8">
    <name type="scientific">Schaedlerella arabinosiphila</name>
    <dbReference type="NCBI Taxonomy" id="2044587"/>
    <lineage>
        <taxon>Bacteria</taxon>
        <taxon>Bacillati</taxon>
        <taxon>Bacillota</taxon>
        <taxon>Clostridia</taxon>
        <taxon>Lachnospirales</taxon>
        <taxon>Lachnospiraceae</taxon>
        <taxon>Schaedlerella</taxon>
    </lineage>
</organism>
<dbReference type="OrthoDB" id="9784984at2"/>
<dbReference type="GO" id="GO:0006352">
    <property type="term" value="P:DNA-templated transcription initiation"/>
    <property type="evidence" value="ECO:0007669"/>
    <property type="project" value="InterPro"/>
</dbReference>
<dbReference type="Pfam" id="PF04542">
    <property type="entry name" value="Sigma70_r2"/>
    <property type="match status" value="1"/>
</dbReference>
<dbReference type="InterPro" id="IPR036388">
    <property type="entry name" value="WH-like_DNA-bd_sf"/>
</dbReference>
<dbReference type="GO" id="GO:0003677">
    <property type="term" value="F:DNA binding"/>
    <property type="evidence" value="ECO:0007669"/>
    <property type="project" value="InterPro"/>
</dbReference>
<comment type="similarity">
    <text evidence="1">Belongs to the sigma-70 factor family. ECF subfamily.</text>
</comment>
<dbReference type="Proteomes" id="UP000474104">
    <property type="component" value="Unassembled WGS sequence"/>
</dbReference>
<keyword evidence="4" id="KW-0804">Transcription</keyword>
<evidence type="ECO:0000259" key="6">
    <source>
        <dbReference type="Pfam" id="PF08281"/>
    </source>
</evidence>
<evidence type="ECO:0000313" key="7">
    <source>
        <dbReference type="EMBL" id="NDO72009.1"/>
    </source>
</evidence>
<protein>
    <submittedName>
        <fullName evidence="7">Sigma-70 family RNA polymerase sigma factor</fullName>
    </submittedName>
</protein>
<dbReference type="CDD" id="cd06171">
    <property type="entry name" value="Sigma70_r4"/>
    <property type="match status" value="1"/>
</dbReference>
<reference evidence="7 8" key="1">
    <citation type="submission" date="2019-07" db="EMBL/GenBank/DDBJ databases">
        <title>Draft genome sequences of 15 bacterial species constituting the stable defined intestinal microbiota of the GM15 gnotobiotic mouse model.</title>
        <authorList>
            <person name="Elie C."/>
            <person name="Mathieu A."/>
            <person name="Saliou A."/>
            <person name="Darnaud M."/>
            <person name="Leulier F."/>
            <person name="Tamellini A."/>
        </authorList>
    </citation>
    <scope>NUCLEOTIDE SEQUENCE [LARGE SCALE GENOMIC DNA]</scope>
    <source>
        <strain evidence="8">ASF 502</strain>
    </source>
</reference>
<gene>
    <name evidence="7" type="ORF">FMM80_26520</name>
</gene>
<dbReference type="NCBIfam" id="TIGR02937">
    <property type="entry name" value="sigma70-ECF"/>
    <property type="match status" value="1"/>
</dbReference>
<evidence type="ECO:0000256" key="3">
    <source>
        <dbReference type="ARBA" id="ARBA00023082"/>
    </source>
</evidence>
<evidence type="ECO:0000256" key="2">
    <source>
        <dbReference type="ARBA" id="ARBA00023015"/>
    </source>
</evidence>
<dbReference type="InterPro" id="IPR013324">
    <property type="entry name" value="RNA_pol_sigma_r3/r4-like"/>
</dbReference>
<comment type="caution">
    <text evidence="7">The sequence shown here is derived from an EMBL/GenBank/DDBJ whole genome shotgun (WGS) entry which is preliminary data.</text>
</comment>
<dbReference type="Pfam" id="PF08281">
    <property type="entry name" value="Sigma70_r4_2"/>
    <property type="match status" value="1"/>
</dbReference>
<sequence>MGAREFPRVLKHRERWFYVDKNDAAIKLARKAIRGNADAYGELIRQNQEYLYKMAFIYTENQQDALDVVGTAILKGYQHIRSLKNPQWFRTWITRILIRCAQDANKKIVYFNSIDEVEIPERYEGISLEETWDLRNAIELLPEKYRNVIILKYFSELSVQEIAYVLEIPAGSVKAYLSRGRDELKKYLKEDYMYAESV</sequence>
<name>A0A9X5H8Q4_9FIRM</name>
<dbReference type="InterPro" id="IPR013325">
    <property type="entry name" value="RNA_pol_sigma_r2"/>
</dbReference>
<evidence type="ECO:0000313" key="8">
    <source>
        <dbReference type="Proteomes" id="UP000474104"/>
    </source>
</evidence>
<accession>A0A9X5H8Q4</accession>
<proteinExistence type="inferred from homology"/>
<evidence type="ECO:0000256" key="4">
    <source>
        <dbReference type="ARBA" id="ARBA00023163"/>
    </source>
</evidence>
<evidence type="ECO:0000259" key="5">
    <source>
        <dbReference type="Pfam" id="PF04542"/>
    </source>
</evidence>
<dbReference type="SUPFAM" id="SSF88659">
    <property type="entry name" value="Sigma3 and sigma4 domains of RNA polymerase sigma factors"/>
    <property type="match status" value="1"/>
</dbReference>
<dbReference type="SUPFAM" id="SSF88946">
    <property type="entry name" value="Sigma2 domain of RNA polymerase sigma factors"/>
    <property type="match status" value="1"/>
</dbReference>
<dbReference type="EMBL" id="VIRB01000149">
    <property type="protein sequence ID" value="NDO72009.1"/>
    <property type="molecule type" value="Genomic_DNA"/>
</dbReference>
<dbReference type="AlphaFoldDB" id="A0A9X5H8Q4"/>
<dbReference type="InterPro" id="IPR039425">
    <property type="entry name" value="RNA_pol_sigma-70-like"/>
</dbReference>
<dbReference type="InterPro" id="IPR013249">
    <property type="entry name" value="RNA_pol_sigma70_r4_t2"/>
</dbReference>
<dbReference type="Gene3D" id="1.10.10.10">
    <property type="entry name" value="Winged helix-like DNA-binding domain superfamily/Winged helix DNA-binding domain"/>
    <property type="match status" value="1"/>
</dbReference>
<keyword evidence="3" id="KW-0731">Sigma factor</keyword>
<evidence type="ECO:0000256" key="1">
    <source>
        <dbReference type="ARBA" id="ARBA00010641"/>
    </source>
</evidence>
<keyword evidence="2" id="KW-0805">Transcription regulation</keyword>
<dbReference type="InterPro" id="IPR014284">
    <property type="entry name" value="RNA_pol_sigma-70_dom"/>
</dbReference>
<dbReference type="GO" id="GO:0016987">
    <property type="term" value="F:sigma factor activity"/>
    <property type="evidence" value="ECO:0007669"/>
    <property type="project" value="UniProtKB-KW"/>
</dbReference>
<dbReference type="InterPro" id="IPR007627">
    <property type="entry name" value="RNA_pol_sigma70_r2"/>
</dbReference>
<feature type="domain" description="RNA polymerase sigma-70 region 2" evidence="5">
    <location>
        <begin position="43"/>
        <end position="104"/>
    </location>
</feature>
<feature type="domain" description="RNA polymerase sigma factor 70 region 4 type 2" evidence="6">
    <location>
        <begin position="133"/>
        <end position="184"/>
    </location>
</feature>
<dbReference type="Gene3D" id="1.10.1740.10">
    <property type="match status" value="1"/>
</dbReference>